<feature type="compositionally biased region" description="Polar residues" evidence="2">
    <location>
        <begin position="901"/>
        <end position="915"/>
    </location>
</feature>
<protein>
    <submittedName>
        <fullName evidence="4">Uncharacterized protein</fullName>
    </submittedName>
</protein>
<gene>
    <name evidence="4" type="ORF">ACHAWO_004157</name>
</gene>
<dbReference type="Proteomes" id="UP001530400">
    <property type="component" value="Unassembled WGS sequence"/>
</dbReference>
<sequence>MITKMMKSKTAHATTLTSLLLFTITTKINAATVAWTGGPEDTFYCGFKWDEENCLNRQHCPSGRNEECEFAAEGQKCFANSPCDAQKGDGSGWVPGKDFKPPMVNTPSVPLTPRPTYTGISDDPTDHNWCGVGLDEAATCLQHCPSGKVDECPEGKICFPGITQCDARNIVPDTMRPTPEITPAPTLTMPPVGGPTPIPTDMPIEPPDELPFPSDDPTDHWFCGIGLDDANAECKIHCPSANECPIGQICYFGTACDARTFAPTPPPTNRPSKPPTNHPTNHPTNSMPPSFEPTYTPRPSASPSLPIPSISPTKPPTGRPTWAPLPALQLTFFCGADWNDAITNCKKRCPTGEDTECPDGDFCFTGTSCTEEMGYPETDDASDEDGGQGGQSCVPFQVTITPDGWPNEVSWVVNNTETEELVAKGGNDELVAGETYDYPVECINFRKGCYEFTITDSGGDGLCCGEGKGSYTISYDGKELKTGDVFYDSETTPFGLCGATETPTLEPTVNSKQQISDDKPNGAASTGGSGMGYRCVDKSLAERGYITSADKCSLFDNCFNPQIKVGDDWFCDEASTCIEAVACADTSADAVVDDSKAGLGTDANTTSALTTASKDDTNEEPSTELIESDMTPAPAGLTSPDAAPSKAEDEVPSVPGRPPTGTISHSENETVADIDGNGTAAVVNGNETDVSATPTLTPTTSAPTLGPCGGEPCSEKDHCRSQYGFCGPNPTYCNEFATWTKDCPDKSLASSTSTPTLTSNSPSAMTMSGTPSATTMSGTPPPTEKKFVKPGGGKGSISRPARTHSPTEPHPYYTFPNVNQPQSTENPSPSPTANAEMDTGQPSLNSISQATSLYPTFNESPYSEDETVSSAFSSLLPSAIYVDGDTPVPSYAELTPEPSGNLRTPSPTEISNEPTSHPLAESATSNPSIATTTKATSKATNEFSCTGDRCPIDSQCRSRYGTCGPGFIYCNVYSTWDSTCSPPVPGVTPTRSPTSKPTSDAGDTTEIGYGSPSENLITKQTFPPIARPTLTIITEAIPFRVDGLSMPGSNFDLGFAESDEVNGEDGTDDSNSASASDRDTSENKPMSNYQTAEYLDMWTNIAHSSGRMLKSIRSSLFALANTVYILIELT</sequence>
<keyword evidence="5" id="KW-1185">Reference proteome</keyword>
<reference evidence="4 5" key="1">
    <citation type="submission" date="2024-10" db="EMBL/GenBank/DDBJ databases">
        <title>Updated reference genomes for cyclostephanoid diatoms.</title>
        <authorList>
            <person name="Roberts W.R."/>
            <person name="Alverson A.J."/>
        </authorList>
    </citation>
    <scope>NUCLEOTIDE SEQUENCE [LARGE SCALE GENOMIC DNA]</scope>
    <source>
        <strain evidence="4 5">AJA010-31</strain>
    </source>
</reference>
<evidence type="ECO:0000256" key="1">
    <source>
        <dbReference type="ARBA" id="ARBA00023157"/>
    </source>
</evidence>
<evidence type="ECO:0000256" key="2">
    <source>
        <dbReference type="SAM" id="MobiDB-lite"/>
    </source>
</evidence>
<feature type="compositionally biased region" description="Polar residues" evidence="2">
    <location>
        <begin position="816"/>
        <end position="833"/>
    </location>
</feature>
<feature type="compositionally biased region" description="Pro residues" evidence="2">
    <location>
        <begin position="263"/>
        <end position="277"/>
    </location>
</feature>
<dbReference type="PANTHER" id="PTHR47849">
    <property type="entry name" value="CHITIN-BINDING LECTIN 1"/>
    <property type="match status" value="1"/>
</dbReference>
<feature type="compositionally biased region" description="Polar residues" evidence="2">
    <location>
        <begin position="602"/>
        <end position="612"/>
    </location>
</feature>
<feature type="region of interest" description="Disordered" evidence="2">
    <location>
        <begin position="263"/>
        <end position="321"/>
    </location>
</feature>
<proteinExistence type="predicted"/>
<accession>A0ABD3NNN6</accession>
<feature type="region of interest" description="Disordered" evidence="2">
    <location>
        <begin position="982"/>
        <end position="1016"/>
    </location>
</feature>
<feature type="compositionally biased region" description="Low complexity" evidence="2">
    <location>
        <begin position="747"/>
        <end position="764"/>
    </location>
</feature>
<dbReference type="PANTHER" id="PTHR47849:SF8">
    <property type="entry name" value="LECTIN"/>
    <property type="match status" value="1"/>
</dbReference>
<evidence type="ECO:0000313" key="5">
    <source>
        <dbReference type="Proteomes" id="UP001530400"/>
    </source>
</evidence>
<feature type="region of interest" description="Disordered" evidence="2">
    <location>
        <begin position="595"/>
        <end position="666"/>
    </location>
</feature>
<feature type="region of interest" description="Disordered" evidence="2">
    <location>
        <begin position="174"/>
        <end position="217"/>
    </location>
</feature>
<comment type="caution">
    <text evidence="4">The sequence shown here is derived from an EMBL/GenBank/DDBJ whole genome shotgun (WGS) entry which is preliminary data.</text>
</comment>
<name>A0ABD3NNN6_9STRA</name>
<feature type="region of interest" description="Disordered" evidence="2">
    <location>
        <begin position="507"/>
        <end position="526"/>
    </location>
</feature>
<feature type="compositionally biased region" description="Low complexity" evidence="2">
    <location>
        <begin position="930"/>
        <end position="940"/>
    </location>
</feature>
<feature type="region of interest" description="Disordered" evidence="2">
    <location>
        <begin position="746"/>
        <end position="846"/>
    </location>
</feature>
<dbReference type="EMBL" id="JALLPJ020001076">
    <property type="protein sequence ID" value="KAL3776918.1"/>
    <property type="molecule type" value="Genomic_DNA"/>
</dbReference>
<feature type="compositionally biased region" description="Low complexity" evidence="2">
    <location>
        <begin position="278"/>
        <end position="289"/>
    </location>
</feature>
<feature type="signal peptide" evidence="3">
    <location>
        <begin position="1"/>
        <end position="30"/>
    </location>
</feature>
<dbReference type="AlphaFoldDB" id="A0ABD3NNN6"/>
<feature type="compositionally biased region" description="Polar residues" evidence="2">
    <location>
        <begin position="765"/>
        <end position="778"/>
    </location>
</feature>
<keyword evidence="1" id="KW-1015">Disulfide bond</keyword>
<feature type="region of interest" description="Disordered" evidence="2">
    <location>
        <begin position="1055"/>
        <end position="1088"/>
    </location>
</feature>
<feature type="compositionally biased region" description="Low complexity" evidence="2">
    <location>
        <begin position="297"/>
        <end position="312"/>
    </location>
</feature>
<feature type="compositionally biased region" description="Acidic residues" evidence="2">
    <location>
        <begin position="1057"/>
        <end position="1068"/>
    </location>
</feature>
<organism evidence="4 5">
    <name type="scientific">Cyclotella atomus</name>
    <dbReference type="NCBI Taxonomy" id="382360"/>
    <lineage>
        <taxon>Eukaryota</taxon>
        <taxon>Sar</taxon>
        <taxon>Stramenopiles</taxon>
        <taxon>Ochrophyta</taxon>
        <taxon>Bacillariophyta</taxon>
        <taxon>Coscinodiscophyceae</taxon>
        <taxon>Thalassiosirophycidae</taxon>
        <taxon>Stephanodiscales</taxon>
        <taxon>Stephanodiscaceae</taxon>
        <taxon>Cyclotella</taxon>
    </lineage>
</organism>
<evidence type="ECO:0000313" key="4">
    <source>
        <dbReference type="EMBL" id="KAL3776918.1"/>
    </source>
</evidence>
<keyword evidence="3" id="KW-0732">Signal</keyword>
<feature type="region of interest" description="Disordered" evidence="2">
    <location>
        <begin position="678"/>
        <end position="698"/>
    </location>
</feature>
<evidence type="ECO:0000256" key="3">
    <source>
        <dbReference type="SAM" id="SignalP"/>
    </source>
</evidence>
<feature type="region of interest" description="Disordered" evidence="2">
    <location>
        <begin position="883"/>
        <end position="942"/>
    </location>
</feature>
<feature type="chain" id="PRO_5044805188" evidence="3">
    <location>
        <begin position="31"/>
        <end position="1130"/>
    </location>
</feature>
<feature type="compositionally biased region" description="Low complexity" evidence="2">
    <location>
        <begin position="988"/>
        <end position="999"/>
    </location>
</feature>